<dbReference type="InterPro" id="IPR015947">
    <property type="entry name" value="PUA-like_sf"/>
</dbReference>
<dbReference type="SUPFAM" id="SSF88697">
    <property type="entry name" value="PUA domain-like"/>
    <property type="match status" value="1"/>
</dbReference>
<dbReference type="InterPro" id="IPR052181">
    <property type="entry name" value="5hmC_binding"/>
</dbReference>
<organism evidence="2 3">
    <name type="scientific">Thalassolituus pacificus</name>
    <dbReference type="NCBI Taxonomy" id="2975440"/>
    <lineage>
        <taxon>Bacteria</taxon>
        <taxon>Pseudomonadati</taxon>
        <taxon>Pseudomonadota</taxon>
        <taxon>Gammaproteobacteria</taxon>
        <taxon>Oceanospirillales</taxon>
        <taxon>Oceanospirillaceae</taxon>
        <taxon>Thalassolituus</taxon>
    </lineage>
</organism>
<dbReference type="InterPro" id="IPR002740">
    <property type="entry name" value="EVE_domain"/>
</dbReference>
<dbReference type="InterPro" id="IPR047197">
    <property type="entry name" value="THYN1-like_EVE"/>
</dbReference>
<evidence type="ECO:0000313" key="3">
    <source>
        <dbReference type="Proteomes" id="UP001147830"/>
    </source>
</evidence>
<name>A0A9X2WF89_9GAMM</name>
<protein>
    <submittedName>
        <fullName evidence="2">EVE domain-containing protein</fullName>
    </submittedName>
</protein>
<comment type="caution">
    <text evidence="2">The sequence shown here is derived from an EMBL/GenBank/DDBJ whole genome shotgun (WGS) entry which is preliminary data.</text>
</comment>
<reference evidence="2" key="2">
    <citation type="submission" date="2022-08" db="EMBL/GenBank/DDBJ databases">
        <authorList>
            <person name="Dong C."/>
        </authorList>
    </citation>
    <scope>NUCLEOTIDE SEQUENCE</scope>
    <source>
        <strain evidence="2">59MF3M-4</strain>
    </source>
</reference>
<accession>A0A9X2WF89</accession>
<dbReference type="EMBL" id="JAOANI010000015">
    <property type="protein sequence ID" value="MCT7359323.1"/>
    <property type="molecule type" value="Genomic_DNA"/>
</dbReference>
<proteinExistence type="predicted"/>
<dbReference type="Pfam" id="PF01878">
    <property type="entry name" value="EVE"/>
    <property type="match status" value="1"/>
</dbReference>
<keyword evidence="3" id="KW-1185">Reference proteome</keyword>
<reference evidence="2" key="1">
    <citation type="journal article" date="2022" name="Front. Microbiol.">
        <title>Genome-based taxonomic rearrangement of Oceanobacter-related bacteria including the description of Thalassolituus hydrocarbonoclasticus sp. nov. and Thalassolituus pacificus sp. nov. and emended description of the genus Thalassolituus.</title>
        <authorList>
            <person name="Dong C."/>
            <person name="Wei L."/>
            <person name="Wang J."/>
            <person name="Lai Q."/>
            <person name="Huang Z."/>
            <person name="Shao Z."/>
        </authorList>
    </citation>
    <scope>NUCLEOTIDE SEQUENCE</scope>
    <source>
        <strain evidence="2">59MF3M-4</strain>
    </source>
</reference>
<gene>
    <name evidence="2" type="ORF">NYR02_09845</name>
</gene>
<evidence type="ECO:0000259" key="1">
    <source>
        <dbReference type="Pfam" id="PF01878"/>
    </source>
</evidence>
<feature type="domain" description="EVE" evidence="1">
    <location>
        <begin position="2"/>
        <end position="149"/>
    </location>
</feature>
<dbReference type="Gene3D" id="3.10.590.10">
    <property type="entry name" value="ph1033 like domains"/>
    <property type="match status" value="1"/>
</dbReference>
<dbReference type="PANTHER" id="PTHR14087:SF7">
    <property type="entry name" value="THYMOCYTE NUCLEAR PROTEIN 1"/>
    <property type="match status" value="1"/>
</dbReference>
<dbReference type="AlphaFoldDB" id="A0A9X2WF89"/>
<dbReference type="PANTHER" id="PTHR14087">
    <property type="entry name" value="THYMOCYTE NUCLEAR PROTEIN 1"/>
    <property type="match status" value="1"/>
</dbReference>
<dbReference type="RefSeq" id="WP_260976190.1">
    <property type="nucleotide sequence ID" value="NZ_JAOANI010000015.1"/>
</dbReference>
<dbReference type="CDD" id="cd21133">
    <property type="entry name" value="EVE"/>
    <property type="match status" value="1"/>
</dbReference>
<sequence>MNHWLLKSEPDVFSYYHLEAAPGRRTVWDGVRNYQARNILRDEIQVSDLAFFYHSSCKEPAIIGVCRVTRTGLADPSQFDPASDYFDAKSDAANPRWITIEVEALRALKHPIPLKDMRKDSALQEMALLNRSRLSVQPVSAEEWSHILHLAADDGHFHE</sequence>
<evidence type="ECO:0000313" key="2">
    <source>
        <dbReference type="EMBL" id="MCT7359323.1"/>
    </source>
</evidence>
<dbReference type="Proteomes" id="UP001147830">
    <property type="component" value="Unassembled WGS sequence"/>
</dbReference>